<keyword evidence="1" id="KW-0732">Signal</keyword>
<evidence type="ECO:0000256" key="1">
    <source>
        <dbReference type="SAM" id="SignalP"/>
    </source>
</evidence>
<dbReference type="InterPro" id="IPR014782">
    <property type="entry name" value="Peptidase_M1_dom"/>
</dbReference>
<dbReference type="Pfam" id="PF17900">
    <property type="entry name" value="Peptidase_M1_N"/>
    <property type="match status" value="1"/>
</dbReference>
<dbReference type="GO" id="GO:0043171">
    <property type="term" value="P:peptide catabolic process"/>
    <property type="evidence" value="ECO:0007669"/>
    <property type="project" value="TreeGrafter"/>
</dbReference>
<dbReference type="Gene3D" id="2.60.40.1730">
    <property type="entry name" value="tricorn interacting facor f3 domain"/>
    <property type="match status" value="1"/>
</dbReference>
<dbReference type="SUPFAM" id="SSF63737">
    <property type="entry name" value="Leukotriene A4 hydrolase N-terminal domain"/>
    <property type="match status" value="1"/>
</dbReference>
<dbReference type="GO" id="GO:0042277">
    <property type="term" value="F:peptide binding"/>
    <property type="evidence" value="ECO:0007669"/>
    <property type="project" value="TreeGrafter"/>
</dbReference>
<dbReference type="SUPFAM" id="SSF55486">
    <property type="entry name" value="Metalloproteases ('zincins'), catalytic domain"/>
    <property type="match status" value="1"/>
</dbReference>
<protein>
    <submittedName>
        <fullName evidence="4">M1 family metallopeptidase</fullName>
    </submittedName>
</protein>
<reference evidence="4 5" key="1">
    <citation type="submission" date="2019-04" db="EMBL/GenBank/DDBJ databases">
        <title>Flavobacterium sp. nov. isolated from construction timber.</title>
        <authorList>
            <person name="Lin S.-Y."/>
            <person name="Chang C.-T."/>
            <person name="Young C.-C."/>
        </authorList>
    </citation>
    <scope>NUCLEOTIDE SEQUENCE [LARGE SCALE GENOMIC DNA]</scope>
    <source>
        <strain evidence="4 5">CC-CTC003</strain>
    </source>
</reference>
<dbReference type="CDD" id="cd09603">
    <property type="entry name" value="M1_APN_like"/>
    <property type="match status" value="1"/>
</dbReference>
<feature type="domain" description="Aminopeptidase N-like N-terminal" evidence="3">
    <location>
        <begin position="48"/>
        <end position="223"/>
    </location>
</feature>
<evidence type="ECO:0000259" key="3">
    <source>
        <dbReference type="Pfam" id="PF17900"/>
    </source>
</evidence>
<dbReference type="GO" id="GO:0005615">
    <property type="term" value="C:extracellular space"/>
    <property type="evidence" value="ECO:0007669"/>
    <property type="project" value="TreeGrafter"/>
</dbReference>
<dbReference type="Proteomes" id="UP000307507">
    <property type="component" value="Unassembled WGS sequence"/>
</dbReference>
<dbReference type="InterPro" id="IPR050344">
    <property type="entry name" value="Peptidase_M1_aminopeptidases"/>
</dbReference>
<dbReference type="OrthoDB" id="100605at2"/>
<dbReference type="GO" id="GO:0016020">
    <property type="term" value="C:membrane"/>
    <property type="evidence" value="ECO:0007669"/>
    <property type="project" value="TreeGrafter"/>
</dbReference>
<sequence length="543" mass="63012">MKNFILASLVLFSFQQASAQLITEKDVFTRRDSLHGGLRAERTSYDVQRYDLNITINPEARSIIGYNDITFKVVTHTNMIQVDLFENMKVDSIVFQNKKLDYKRDNDAVFIAFPERLLKGTTETVRFYYSGKPIVAKNAPWDGGFVFSKDSKGKDWIAVAVQGTGASLWYPVKDSQTDEPDNGATVKVAVPNGLMNVSNGRFKGSEDLKNGYTRWDWEVINPINNYDITVNIADYVLIHDNYKGLDLDYYVLRENEAKARKHFEEVKPMMDCFQSKFGKYPFWEDSYKLVETPYLGMEHQSAVAYGNKYRKGYLGSDLSGTGIGLTFDFITIHESGHEWFGNSITSKDIADMWIHEAFTTYTEAVFVECNLGYDKALAYINGQSRNVKNDRPIIGFYGVNKEGSGDMYYKGALLLNTIRHILNDDAKWWKLLLDYSETYKKQIIDTETVITFFNKETGKDLTPLFNQYLRYKNIPVLELRTQNNRLEYRWKVNVENFQMPVEYTYKGKTTRMNVTTEWQKFDKKITADQLEFNTKKMYYNIQK</sequence>
<name>A0A4V3W8M3_9FLAO</name>
<comment type="caution">
    <text evidence="4">The sequence shown here is derived from an EMBL/GenBank/DDBJ whole genome shotgun (WGS) entry which is preliminary data.</text>
</comment>
<dbReference type="AlphaFoldDB" id="A0A4V3W8M3"/>
<evidence type="ECO:0000313" key="5">
    <source>
        <dbReference type="Proteomes" id="UP000307507"/>
    </source>
</evidence>
<dbReference type="Gene3D" id="1.10.390.10">
    <property type="entry name" value="Neutral Protease Domain 2"/>
    <property type="match status" value="1"/>
</dbReference>
<dbReference type="GO" id="GO:0070006">
    <property type="term" value="F:metalloaminopeptidase activity"/>
    <property type="evidence" value="ECO:0007669"/>
    <property type="project" value="TreeGrafter"/>
</dbReference>
<feature type="domain" description="Peptidase M1 membrane alanine aminopeptidase" evidence="2">
    <location>
        <begin position="264"/>
        <end position="468"/>
    </location>
</feature>
<dbReference type="RefSeq" id="WP_136402834.1">
    <property type="nucleotide sequence ID" value="NZ_SSNZ01000002.1"/>
</dbReference>
<accession>A0A4V3W8M3</accession>
<dbReference type="PANTHER" id="PTHR11533">
    <property type="entry name" value="PROTEASE M1 ZINC METALLOPROTEASE"/>
    <property type="match status" value="1"/>
</dbReference>
<dbReference type="InterPro" id="IPR045357">
    <property type="entry name" value="Aminopeptidase_N-like_N"/>
</dbReference>
<dbReference type="InterPro" id="IPR042097">
    <property type="entry name" value="Aminopeptidase_N-like_N_sf"/>
</dbReference>
<evidence type="ECO:0000313" key="4">
    <source>
        <dbReference type="EMBL" id="THF51850.1"/>
    </source>
</evidence>
<organism evidence="4 5">
    <name type="scientific">Flavobacterium supellecticarium</name>
    <dbReference type="NCBI Taxonomy" id="2565924"/>
    <lineage>
        <taxon>Bacteria</taxon>
        <taxon>Pseudomonadati</taxon>
        <taxon>Bacteroidota</taxon>
        <taxon>Flavobacteriia</taxon>
        <taxon>Flavobacteriales</taxon>
        <taxon>Flavobacteriaceae</taxon>
        <taxon>Flavobacterium</taxon>
    </lineage>
</organism>
<dbReference type="GO" id="GO:0005737">
    <property type="term" value="C:cytoplasm"/>
    <property type="evidence" value="ECO:0007669"/>
    <property type="project" value="TreeGrafter"/>
</dbReference>
<dbReference type="PANTHER" id="PTHR11533:SF174">
    <property type="entry name" value="PUROMYCIN-SENSITIVE AMINOPEPTIDASE-RELATED"/>
    <property type="match status" value="1"/>
</dbReference>
<evidence type="ECO:0000259" key="2">
    <source>
        <dbReference type="Pfam" id="PF01433"/>
    </source>
</evidence>
<dbReference type="EMBL" id="SSNZ01000002">
    <property type="protein sequence ID" value="THF51850.1"/>
    <property type="molecule type" value="Genomic_DNA"/>
</dbReference>
<feature type="signal peptide" evidence="1">
    <location>
        <begin position="1"/>
        <end position="19"/>
    </location>
</feature>
<gene>
    <name evidence="4" type="ORF">E6C50_08850</name>
</gene>
<dbReference type="InterPro" id="IPR027268">
    <property type="entry name" value="Peptidase_M4/M1_CTD_sf"/>
</dbReference>
<dbReference type="Pfam" id="PF01433">
    <property type="entry name" value="Peptidase_M1"/>
    <property type="match status" value="1"/>
</dbReference>
<dbReference type="GO" id="GO:0008270">
    <property type="term" value="F:zinc ion binding"/>
    <property type="evidence" value="ECO:0007669"/>
    <property type="project" value="InterPro"/>
</dbReference>
<feature type="chain" id="PRO_5020341473" evidence="1">
    <location>
        <begin position="20"/>
        <end position="543"/>
    </location>
</feature>
<proteinExistence type="predicted"/>
<keyword evidence="5" id="KW-1185">Reference proteome</keyword>